<evidence type="ECO:0000256" key="1">
    <source>
        <dbReference type="SAM" id="Phobius"/>
    </source>
</evidence>
<dbReference type="EMBL" id="JAQQWP010000012">
    <property type="protein sequence ID" value="KAK8092987.1"/>
    <property type="molecule type" value="Genomic_DNA"/>
</dbReference>
<reference evidence="2 3" key="1">
    <citation type="submission" date="2023-01" db="EMBL/GenBank/DDBJ databases">
        <title>Analysis of 21 Apiospora genomes using comparative genomics revels a genus with tremendous synthesis potential of carbohydrate active enzymes and secondary metabolites.</title>
        <authorList>
            <person name="Sorensen T."/>
        </authorList>
    </citation>
    <scope>NUCLEOTIDE SEQUENCE [LARGE SCALE GENOMIC DNA]</scope>
    <source>
        <strain evidence="2 3">CBS 117206</strain>
    </source>
</reference>
<evidence type="ECO:0000313" key="3">
    <source>
        <dbReference type="Proteomes" id="UP001392437"/>
    </source>
</evidence>
<accession>A0AAW0QJ01</accession>
<keyword evidence="1" id="KW-0472">Membrane</keyword>
<keyword evidence="3" id="KW-1185">Reference proteome</keyword>
<proteinExistence type="predicted"/>
<protein>
    <submittedName>
        <fullName evidence="2">Uncharacterized protein</fullName>
    </submittedName>
</protein>
<organism evidence="2 3">
    <name type="scientific">Apiospora kogelbergensis</name>
    <dbReference type="NCBI Taxonomy" id="1337665"/>
    <lineage>
        <taxon>Eukaryota</taxon>
        <taxon>Fungi</taxon>
        <taxon>Dikarya</taxon>
        <taxon>Ascomycota</taxon>
        <taxon>Pezizomycotina</taxon>
        <taxon>Sordariomycetes</taxon>
        <taxon>Xylariomycetidae</taxon>
        <taxon>Amphisphaeriales</taxon>
        <taxon>Apiosporaceae</taxon>
        <taxon>Apiospora</taxon>
    </lineage>
</organism>
<dbReference type="AlphaFoldDB" id="A0AAW0QJ01"/>
<sequence>MPSQLLRVAAQKTASRTITSALRSQSRTLPRTATRHFSAKDLGVPTEMFSGSAAQWGVAFRHGVSPVVLFLPMAAGVLFWWWPVAKGMMLIRTGGISGY</sequence>
<evidence type="ECO:0000313" key="2">
    <source>
        <dbReference type="EMBL" id="KAK8092987.1"/>
    </source>
</evidence>
<keyword evidence="1" id="KW-0812">Transmembrane</keyword>
<dbReference type="Proteomes" id="UP001392437">
    <property type="component" value="Unassembled WGS sequence"/>
</dbReference>
<comment type="caution">
    <text evidence="2">The sequence shown here is derived from an EMBL/GenBank/DDBJ whole genome shotgun (WGS) entry which is preliminary data.</text>
</comment>
<feature type="transmembrane region" description="Helical" evidence="1">
    <location>
        <begin position="63"/>
        <end position="82"/>
    </location>
</feature>
<keyword evidence="1" id="KW-1133">Transmembrane helix</keyword>
<gene>
    <name evidence="2" type="ORF">PG999_014574</name>
</gene>
<name>A0AAW0QJ01_9PEZI</name>